<sequence length="111" mass="11788">MTMPPSVSLICLRTLVRLTYRNSSGLLAPSPESTWPRTRPLGSPRVLPLSAFTAGRMLRVPLQGCLALATTILSSMSSGPSLQRINKTSAACCCCPDPQGQKASSKQTPNT</sequence>
<reference evidence="1 2" key="1">
    <citation type="submission" date="2005-09" db="EMBL/GenBank/DDBJ databases">
        <authorList>
            <person name="Mural R.J."/>
            <person name="Li P.W."/>
            <person name="Adams M.D."/>
            <person name="Amanatides P.G."/>
            <person name="Baden-Tillson H."/>
            <person name="Barnstead M."/>
            <person name="Chin S.H."/>
            <person name="Dew I."/>
            <person name="Evans C.A."/>
            <person name="Ferriera S."/>
            <person name="Flanigan M."/>
            <person name="Fosler C."/>
            <person name="Glodek A."/>
            <person name="Gu Z."/>
            <person name="Holt R.A."/>
            <person name="Jennings D."/>
            <person name="Kraft C.L."/>
            <person name="Lu F."/>
            <person name="Nguyen T."/>
            <person name="Nusskern D.R."/>
            <person name="Pfannkoch C.M."/>
            <person name="Sitter C."/>
            <person name="Sutton G.G."/>
            <person name="Venter J.C."/>
            <person name="Wang Z."/>
            <person name="Woodage T."/>
            <person name="Zheng X.H."/>
            <person name="Zhong F."/>
        </authorList>
    </citation>
    <scope>NUCLEOTIDE SEQUENCE [LARGE SCALE GENOMIC DNA]</scope>
    <source>
        <strain>BN</strain>
        <strain evidence="2">Sprague-Dawley</strain>
    </source>
</reference>
<feature type="non-terminal residue" evidence="1">
    <location>
        <position position="111"/>
    </location>
</feature>
<accession>A6JNM2</accession>
<organism evidence="1 2">
    <name type="scientific">Rattus norvegicus</name>
    <name type="common">Rat</name>
    <dbReference type="NCBI Taxonomy" id="10116"/>
    <lineage>
        <taxon>Eukaryota</taxon>
        <taxon>Metazoa</taxon>
        <taxon>Chordata</taxon>
        <taxon>Craniata</taxon>
        <taxon>Vertebrata</taxon>
        <taxon>Euteleostomi</taxon>
        <taxon>Mammalia</taxon>
        <taxon>Eutheria</taxon>
        <taxon>Euarchontoglires</taxon>
        <taxon>Glires</taxon>
        <taxon>Rodentia</taxon>
        <taxon>Myomorpha</taxon>
        <taxon>Muroidea</taxon>
        <taxon>Muridae</taxon>
        <taxon>Murinae</taxon>
        <taxon>Rattus</taxon>
    </lineage>
</organism>
<dbReference type="Proteomes" id="UP000234681">
    <property type="component" value="Chromosome 8"/>
</dbReference>
<dbReference type="AlphaFoldDB" id="A6JNM2"/>
<name>A6JNM2_RAT</name>
<evidence type="ECO:0000313" key="2">
    <source>
        <dbReference type="Proteomes" id="UP000234681"/>
    </source>
</evidence>
<evidence type="ECO:0000313" key="1">
    <source>
        <dbReference type="EMBL" id="EDL78344.1"/>
    </source>
</evidence>
<keyword evidence="1" id="KW-0396">Initiation factor</keyword>
<gene>
    <name evidence="1" type="primary">Eif3s4</name>
    <name evidence="1" type="ORF">rCG_31768</name>
</gene>
<keyword evidence="1" id="KW-0648">Protein biosynthesis</keyword>
<dbReference type="GO" id="GO:0003743">
    <property type="term" value="F:translation initiation factor activity"/>
    <property type="evidence" value="ECO:0007669"/>
    <property type="project" value="UniProtKB-KW"/>
</dbReference>
<protein>
    <submittedName>
        <fullName evidence="1">Eukaryotic translation initiation factor 3, subunit 4 (Delta), isoform CRA_b</fullName>
    </submittedName>
</protein>
<proteinExistence type="predicted"/>
<dbReference type="EMBL" id="CH473993">
    <property type="protein sequence ID" value="EDL78344.1"/>
    <property type="molecule type" value="Genomic_DNA"/>
</dbReference>